<proteinExistence type="predicted"/>
<feature type="transmembrane region" description="Helical" evidence="1">
    <location>
        <begin position="244"/>
        <end position="267"/>
    </location>
</feature>
<feature type="domain" description="MgtC/SapB/SrpB/YhiD N-terminal" evidence="2">
    <location>
        <begin position="11"/>
        <end position="142"/>
    </location>
</feature>
<keyword evidence="1" id="KW-0812">Transmembrane</keyword>
<dbReference type="PANTHER" id="PTHR39084">
    <property type="entry name" value="MEMBRANE PROTEIN-RELATED"/>
    <property type="match status" value="1"/>
</dbReference>
<keyword evidence="5" id="KW-1185">Reference proteome</keyword>
<dbReference type="Proteomes" id="UP000197153">
    <property type="component" value="Chromosome 1"/>
</dbReference>
<dbReference type="KEGG" id="nao:Y958_03080"/>
<evidence type="ECO:0000259" key="3">
    <source>
        <dbReference type="Pfam" id="PF13194"/>
    </source>
</evidence>
<feature type="transmembrane region" description="Helical" evidence="1">
    <location>
        <begin position="6"/>
        <end position="27"/>
    </location>
</feature>
<organism evidence="4 5">
    <name type="scientific">Nitrospirillum viridazoti CBAmc</name>
    <dbReference type="NCBI Taxonomy" id="1441467"/>
    <lineage>
        <taxon>Bacteria</taxon>
        <taxon>Pseudomonadati</taxon>
        <taxon>Pseudomonadota</taxon>
        <taxon>Alphaproteobacteria</taxon>
        <taxon>Rhodospirillales</taxon>
        <taxon>Azospirillaceae</taxon>
        <taxon>Nitrospirillum</taxon>
        <taxon>Nitrospirillum viridazoti</taxon>
    </lineage>
</organism>
<feature type="transmembrane region" description="Helical" evidence="1">
    <location>
        <begin position="185"/>
        <end position="203"/>
    </location>
</feature>
<evidence type="ECO:0000256" key="1">
    <source>
        <dbReference type="SAM" id="Phobius"/>
    </source>
</evidence>
<feature type="transmembrane region" description="Helical" evidence="1">
    <location>
        <begin position="279"/>
        <end position="295"/>
    </location>
</feature>
<keyword evidence="1" id="KW-1133">Transmembrane helix</keyword>
<protein>
    <submittedName>
        <fullName evidence="4">Uncharacterized protein</fullName>
    </submittedName>
</protein>
<feature type="transmembrane region" description="Helical" evidence="1">
    <location>
        <begin position="122"/>
        <end position="140"/>
    </location>
</feature>
<feature type="transmembrane region" description="Helical" evidence="1">
    <location>
        <begin position="210"/>
        <end position="232"/>
    </location>
</feature>
<dbReference type="EMBL" id="CP022110">
    <property type="protein sequence ID" value="ASG19924.1"/>
    <property type="molecule type" value="Genomic_DNA"/>
</dbReference>
<feature type="transmembrane region" description="Helical" evidence="1">
    <location>
        <begin position="64"/>
        <end position="85"/>
    </location>
</feature>
<dbReference type="InterPro" id="IPR049177">
    <property type="entry name" value="MgtC_SapB_SrpB_YhiD_N"/>
</dbReference>
<feature type="transmembrane region" description="Helical" evidence="1">
    <location>
        <begin position="152"/>
        <end position="173"/>
    </location>
</feature>
<dbReference type="Pfam" id="PF02308">
    <property type="entry name" value="MgtC"/>
    <property type="match status" value="1"/>
</dbReference>
<evidence type="ECO:0000259" key="2">
    <source>
        <dbReference type="Pfam" id="PF02308"/>
    </source>
</evidence>
<accession>A0A248JNX0</accession>
<gene>
    <name evidence="4" type="ORF">Y958_03080</name>
</gene>
<feature type="domain" description="DUF4010" evidence="3">
    <location>
        <begin position="190"/>
        <end position="397"/>
    </location>
</feature>
<dbReference type="InterPro" id="IPR025105">
    <property type="entry name" value="DUF4010"/>
</dbReference>
<dbReference type="PANTHER" id="PTHR39084:SF1">
    <property type="entry name" value="DUF4010 DOMAIN-CONTAINING PROTEIN"/>
    <property type="match status" value="1"/>
</dbReference>
<dbReference type="RefSeq" id="WP_088870866.1">
    <property type="nucleotide sequence ID" value="NZ_CP022110.1"/>
</dbReference>
<keyword evidence="1" id="KW-0472">Membrane</keyword>
<feature type="transmembrane region" description="Helical" evidence="1">
    <location>
        <begin position="97"/>
        <end position="116"/>
    </location>
</feature>
<dbReference type="Pfam" id="PF13194">
    <property type="entry name" value="DUF4010"/>
    <property type="match status" value="1"/>
</dbReference>
<dbReference type="AlphaFoldDB" id="A0A248JNX0"/>
<evidence type="ECO:0000313" key="4">
    <source>
        <dbReference type="EMBL" id="ASG19924.1"/>
    </source>
</evidence>
<name>A0A248JNX0_9PROT</name>
<feature type="transmembrane region" description="Helical" evidence="1">
    <location>
        <begin position="39"/>
        <end position="58"/>
    </location>
</feature>
<sequence length="422" mass="42944">MDDPTTLLSRLAVSLAIGLLVGLERGWHSRSGQEYQRAVGLRTFALSGLLGGIAGTLTLAQQPYILGLVFLGYAAAFTAFHWLEAKADTDPNPERDLSITSVVAGLVTFLLGALAILADVRVAIAAGVAVTGLLALRDPLHRWVAALSGDEVRAILTLLAMSFLLLPVLPNHAVDPWGALNPHSIWLLAVMVAAISFGGYVAVRGLGDRLGVLMAALAGGLASSTATTLTLARLGRMHPASSRLLGAGVLLAGAVMMARVSVLAMVLNPDLLRPLAPPLAGAALVQVAGAAALIVRNRHYHVPKLNIANPLEVGMALKMAAFIAAVALASQVLAQTIGAPGVLVMAALSGMADVDAVTLSMAHLGGHGLTLRVAMEGVLIVTAVNTVTKAAMAAWVGGGRLGVVVGGVSALALGAGALAVGW</sequence>
<feature type="transmembrane region" description="Helical" evidence="1">
    <location>
        <begin position="400"/>
        <end position="420"/>
    </location>
</feature>
<feature type="transmembrane region" description="Helical" evidence="1">
    <location>
        <begin position="369"/>
        <end position="388"/>
    </location>
</feature>
<evidence type="ECO:0000313" key="5">
    <source>
        <dbReference type="Proteomes" id="UP000197153"/>
    </source>
</evidence>
<reference evidence="4 5" key="1">
    <citation type="submission" date="2017-06" db="EMBL/GenBank/DDBJ databases">
        <title>Complete genome sequence of Nitrospirillum amazonense strain CBAmC, an endophytic nitrogen-fixing and plant growth-promoting bacterium, isolated from sugarcane.</title>
        <authorList>
            <person name="Schwab S."/>
            <person name="dos Santos Teixeira K.R."/>
            <person name="Simoes Araujo J.L."/>
            <person name="Soares Vidal M."/>
            <person name="Borges de Freitas H.R."/>
            <person name="Rivello Crivelaro A.L."/>
            <person name="Bueno de Camargo Nunes A."/>
            <person name="dos Santos C.M."/>
            <person name="Palmeira da Silva Rosa D."/>
            <person name="da Silva Padilha D."/>
            <person name="da Silva E."/>
            <person name="Araujo Terra L."/>
            <person name="Soares Mendes V."/>
            <person name="Farinelli L."/>
            <person name="Magalhaes Cruz L."/>
            <person name="Baldani J.I."/>
        </authorList>
    </citation>
    <scope>NUCLEOTIDE SEQUENCE [LARGE SCALE GENOMIC DNA]</scope>
    <source>
        <strain evidence="4 5">CBAmC</strain>
    </source>
</reference>